<gene>
    <name evidence="4" type="ordered locus">Mnod_4817</name>
</gene>
<dbReference type="PANTHER" id="PTHR19375">
    <property type="entry name" value="HEAT SHOCK PROTEIN 70KDA"/>
    <property type="match status" value="1"/>
</dbReference>
<evidence type="ECO:0000256" key="2">
    <source>
        <dbReference type="ARBA" id="ARBA00022741"/>
    </source>
</evidence>
<evidence type="ECO:0000313" key="4">
    <source>
        <dbReference type="EMBL" id="ACL59679.1"/>
    </source>
</evidence>
<dbReference type="PROSITE" id="PS01036">
    <property type="entry name" value="HSP70_3"/>
    <property type="match status" value="1"/>
</dbReference>
<name>B8IFW9_METNO</name>
<dbReference type="HOGENOM" id="CLU_033976_2_0_5"/>
<organism evidence="4 5">
    <name type="scientific">Methylobacterium nodulans (strain LMG 21967 / CNCM I-2342 / ORS 2060)</name>
    <dbReference type="NCBI Taxonomy" id="460265"/>
    <lineage>
        <taxon>Bacteria</taxon>
        <taxon>Pseudomonadati</taxon>
        <taxon>Pseudomonadota</taxon>
        <taxon>Alphaproteobacteria</taxon>
        <taxon>Hyphomicrobiales</taxon>
        <taxon>Methylobacteriaceae</taxon>
        <taxon>Methylobacterium</taxon>
    </lineage>
</organism>
<sequence length="438" mass="47402">MTPPVSIGIDFGTTNTVVALADPDGRVEAVRFRHRDADLRVYLSALSFWQEGRGASARTRRAGGPFAVDAFLEGHLGLRFVQSFKSFAASAAFKETRIFRDRFQFEDLLAAFVRTLLQDAGAPLDLASGRVVIGRPVRFVGHNPDEALAMRRYAAAFSRLGVGDALYAYEPVGAAFFYARRLEGEATVLIADFGGGTSDFSVMRFARSDGRLTATPLGHSGLGIAGDAFDSRIVDHLVAPHLGKGGTYRSMGGKILPLPAHYYANLSRWHQLALMKWSGDLQDLQDLARFAVDPAPLERFIDLVENDLGFALYQSVSATKVALSGEERAELHFRGPGTAVEVRRSLSRAEFEQLIAPDVARIADAVDQALASAELSPGAIDQVFLTGGTSFVPAIRSLFAEKFGPERVASSDQFESIAHGLALLGQLPDAERWAAGRL</sequence>
<accession>B8IFW9</accession>
<proteinExistence type="inferred from homology"/>
<dbReference type="InterPro" id="IPR043129">
    <property type="entry name" value="ATPase_NBD"/>
</dbReference>
<keyword evidence="5" id="KW-1185">Reference proteome</keyword>
<dbReference type="RefSeq" id="WP_015931309.1">
    <property type="nucleotide sequence ID" value="NC_011894.1"/>
</dbReference>
<reference evidence="4 5" key="1">
    <citation type="submission" date="2009-01" db="EMBL/GenBank/DDBJ databases">
        <title>Complete sequence of chromosome of Methylobacterium nodulans ORS 2060.</title>
        <authorList>
            <consortium name="US DOE Joint Genome Institute"/>
            <person name="Lucas S."/>
            <person name="Copeland A."/>
            <person name="Lapidus A."/>
            <person name="Glavina del Rio T."/>
            <person name="Dalin E."/>
            <person name="Tice H."/>
            <person name="Bruce D."/>
            <person name="Goodwin L."/>
            <person name="Pitluck S."/>
            <person name="Sims D."/>
            <person name="Brettin T."/>
            <person name="Detter J.C."/>
            <person name="Han C."/>
            <person name="Larimer F."/>
            <person name="Land M."/>
            <person name="Hauser L."/>
            <person name="Kyrpides N."/>
            <person name="Ivanova N."/>
            <person name="Marx C.J."/>
            <person name="Richardson P."/>
        </authorList>
    </citation>
    <scope>NUCLEOTIDE SEQUENCE [LARGE SCALE GENOMIC DNA]</scope>
    <source>
        <strain evidence="5">LMG 21967 / CNCM I-2342 / ORS 2060</strain>
    </source>
</reference>
<dbReference type="eggNOG" id="COG0443">
    <property type="taxonomic scope" value="Bacteria"/>
</dbReference>
<dbReference type="Gene3D" id="3.90.640.10">
    <property type="entry name" value="Actin, Chain A, domain 4"/>
    <property type="match status" value="1"/>
</dbReference>
<comment type="similarity">
    <text evidence="1">Belongs to the heat shock protein 70 family.</text>
</comment>
<dbReference type="InterPro" id="IPR013126">
    <property type="entry name" value="Hsp_70_fam"/>
</dbReference>
<dbReference type="GO" id="GO:0005524">
    <property type="term" value="F:ATP binding"/>
    <property type="evidence" value="ECO:0007669"/>
    <property type="project" value="UniProtKB-KW"/>
</dbReference>
<evidence type="ECO:0000256" key="3">
    <source>
        <dbReference type="ARBA" id="ARBA00022840"/>
    </source>
</evidence>
<dbReference type="GO" id="GO:0140662">
    <property type="term" value="F:ATP-dependent protein folding chaperone"/>
    <property type="evidence" value="ECO:0007669"/>
    <property type="project" value="InterPro"/>
</dbReference>
<keyword evidence="2" id="KW-0547">Nucleotide-binding</keyword>
<dbReference type="Pfam" id="PF00012">
    <property type="entry name" value="HSP70"/>
    <property type="match status" value="2"/>
</dbReference>
<dbReference type="PRINTS" id="PR00301">
    <property type="entry name" value="HEATSHOCK70"/>
</dbReference>
<keyword evidence="3" id="KW-0067">ATP-binding</keyword>
<dbReference type="AlphaFoldDB" id="B8IFW9"/>
<dbReference type="OrthoDB" id="9807934at2"/>
<dbReference type="InterPro" id="IPR018181">
    <property type="entry name" value="Heat_shock_70_CS"/>
</dbReference>
<dbReference type="EMBL" id="CP001349">
    <property type="protein sequence ID" value="ACL59679.1"/>
    <property type="molecule type" value="Genomic_DNA"/>
</dbReference>
<dbReference type="SUPFAM" id="SSF53067">
    <property type="entry name" value="Actin-like ATPase domain"/>
    <property type="match status" value="2"/>
</dbReference>
<dbReference type="STRING" id="460265.Mnod_4817"/>
<dbReference type="Gene3D" id="3.30.420.40">
    <property type="match status" value="4"/>
</dbReference>
<dbReference type="Proteomes" id="UP000008207">
    <property type="component" value="Chromosome"/>
</dbReference>
<evidence type="ECO:0000313" key="5">
    <source>
        <dbReference type="Proteomes" id="UP000008207"/>
    </source>
</evidence>
<protein>
    <submittedName>
        <fullName evidence="4">HSP70 family molecular chaperone</fullName>
    </submittedName>
</protein>
<dbReference type="KEGG" id="mno:Mnod_4817"/>
<evidence type="ECO:0000256" key="1">
    <source>
        <dbReference type="ARBA" id="ARBA00007381"/>
    </source>
</evidence>